<feature type="compositionally biased region" description="Basic and acidic residues" evidence="1">
    <location>
        <begin position="92"/>
        <end position="101"/>
    </location>
</feature>
<evidence type="ECO:0000313" key="3">
    <source>
        <dbReference type="Proteomes" id="UP000800093"/>
    </source>
</evidence>
<evidence type="ECO:0000256" key="1">
    <source>
        <dbReference type="SAM" id="MobiDB-lite"/>
    </source>
</evidence>
<dbReference type="AlphaFoldDB" id="A0A9P4JZ48"/>
<evidence type="ECO:0000313" key="2">
    <source>
        <dbReference type="EMBL" id="KAF2258500.1"/>
    </source>
</evidence>
<dbReference type="EMBL" id="ML986760">
    <property type="protein sequence ID" value="KAF2258500.1"/>
    <property type="molecule type" value="Genomic_DNA"/>
</dbReference>
<keyword evidence="3" id="KW-1185">Reference proteome</keyword>
<dbReference type="Proteomes" id="UP000800093">
    <property type="component" value="Unassembled WGS sequence"/>
</dbReference>
<accession>A0A9P4JZ48</accession>
<feature type="compositionally biased region" description="Basic and acidic residues" evidence="1">
    <location>
        <begin position="60"/>
        <end position="70"/>
    </location>
</feature>
<proteinExistence type="predicted"/>
<feature type="region of interest" description="Disordered" evidence="1">
    <location>
        <begin position="1"/>
        <end position="101"/>
    </location>
</feature>
<protein>
    <submittedName>
        <fullName evidence="2">Uncharacterized protein</fullName>
    </submittedName>
</protein>
<organism evidence="2 3">
    <name type="scientific">Lojkania enalia</name>
    <dbReference type="NCBI Taxonomy" id="147567"/>
    <lineage>
        <taxon>Eukaryota</taxon>
        <taxon>Fungi</taxon>
        <taxon>Dikarya</taxon>
        <taxon>Ascomycota</taxon>
        <taxon>Pezizomycotina</taxon>
        <taxon>Dothideomycetes</taxon>
        <taxon>Pleosporomycetidae</taxon>
        <taxon>Pleosporales</taxon>
        <taxon>Pleosporales incertae sedis</taxon>
        <taxon>Lojkania</taxon>
    </lineage>
</organism>
<sequence>MATTTAASGLDATPTANPSVESKDPFASQREASNDPFAPDDKLGHIAGSEDMRMSSSPPADRRMSKEWDASKVPPSQFQRRKGSIYSTPNSRDGHVKGSSRDQAYWDKLKEKVCCMFLIMISSKAP</sequence>
<comment type="caution">
    <text evidence="2">The sequence shown here is derived from an EMBL/GenBank/DDBJ whole genome shotgun (WGS) entry which is preliminary data.</text>
</comment>
<feature type="compositionally biased region" description="Basic and acidic residues" evidence="1">
    <location>
        <begin position="39"/>
        <end position="53"/>
    </location>
</feature>
<dbReference type="OrthoDB" id="5395727at2759"/>
<name>A0A9P4JZ48_9PLEO</name>
<reference evidence="3" key="1">
    <citation type="journal article" date="2020" name="Stud. Mycol.">
        <title>101 Dothideomycetes genomes: A test case for predicting lifestyles and emergence of pathogens.</title>
        <authorList>
            <person name="Haridas S."/>
            <person name="Albert R."/>
            <person name="Binder M."/>
            <person name="Bloem J."/>
            <person name="LaButti K."/>
            <person name="Salamov A."/>
            <person name="Andreopoulos B."/>
            <person name="Baker S."/>
            <person name="Barry K."/>
            <person name="Bills G."/>
            <person name="Bluhm B."/>
            <person name="Cannon C."/>
            <person name="Castanera R."/>
            <person name="Culley D."/>
            <person name="Daum C."/>
            <person name="Ezra D."/>
            <person name="Gonzalez J."/>
            <person name="Henrissat B."/>
            <person name="Kuo A."/>
            <person name="Liang C."/>
            <person name="Lipzen A."/>
            <person name="Lutzoni F."/>
            <person name="Magnuson J."/>
            <person name="Mondo S."/>
            <person name="Nolan M."/>
            <person name="Ohm R."/>
            <person name="Pangilinan J."/>
            <person name="Park H.-J."/>
            <person name="Ramirez L."/>
            <person name="Alfaro M."/>
            <person name="Sun H."/>
            <person name="Tritt A."/>
            <person name="Yoshinaga Y."/>
            <person name="Zwiers L.-H."/>
            <person name="Turgeon B."/>
            <person name="Goodwin S."/>
            <person name="Spatafora J."/>
            <person name="Crous P."/>
            <person name="Grigoriev I."/>
        </authorList>
    </citation>
    <scope>NUCLEOTIDE SEQUENCE [LARGE SCALE GENOMIC DNA]</scope>
    <source>
        <strain evidence="3">CBS 304.66</strain>
    </source>
</reference>
<gene>
    <name evidence="2" type="ORF">CC78DRAFT_537729</name>
</gene>